<evidence type="ECO:0000313" key="10">
    <source>
        <dbReference type="Proteomes" id="UP000184275"/>
    </source>
</evidence>
<dbReference type="EMBL" id="FRAW01000018">
    <property type="protein sequence ID" value="SHK79790.1"/>
    <property type="molecule type" value="Genomic_DNA"/>
</dbReference>
<evidence type="ECO:0000256" key="2">
    <source>
        <dbReference type="ARBA" id="ARBA00022692"/>
    </source>
</evidence>
<keyword evidence="10" id="KW-1185">Reference proteome</keyword>
<dbReference type="AlphaFoldDB" id="A0A1M6VE94"/>
<dbReference type="InterPro" id="IPR050932">
    <property type="entry name" value="TM2D1-3-like"/>
</dbReference>
<dbReference type="Pfam" id="PF05154">
    <property type="entry name" value="TM2"/>
    <property type="match status" value="1"/>
</dbReference>
<organism evidence="9 10">
    <name type="scientific">Fibrobacter intestinalis</name>
    <dbReference type="NCBI Taxonomy" id="28122"/>
    <lineage>
        <taxon>Bacteria</taxon>
        <taxon>Pseudomonadati</taxon>
        <taxon>Fibrobacterota</taxon>
        <taxon>Fibrobacteria</taxon>
        <taxon>Fibrobacterales</taxon>
        <taxon>Fibrobacteraceae</taxon>
        <taxon>Fibrobacter</taxon>
    </lineage>
</organism>
<evidence type="ECO:0000259" key="8">
    <source>
        <dbReference type="Pfam" id="PF05154"/>
    </source>
</evidence>
<dbReference type="PANTHER" id="PTHR21016:SF7">
    <property type="entry name" value="TM2 DOMAIN-CONTAINING PROTEIN 3"/>
    <property type="match status" value="1"/>
</dbReference>
<dbReference type="PANTHER" id="PTHR21016">
    <property type="entry name" value="BETA-AMYLOID BINDING PROTEIN-RELATED"/>
    <property type="match status" value="1"/>
</dbReference>
<reference evidence="10" key="1">
    <citation type="submission" date="2016-11" db="EMBL/GenBank/DDBJ databases">
        <authorList>
            <person name="Varghese N."/>
            <person name="Submissions S."/>
        </authorList>
    </citation>
    <scope>NUCLEOTIDE SEQUENCE [LARGE SCALE GENOMIC DNA]</scope>
    <source>
        <strain evidence="10">UWOS</strain>
    </source>
</reference>
<dbReference type="Proteomes" id="UP000184275">
    <property type="component" value="Unassembled WGS sequence"/>
</dbReference>
<accession>A0A1M6VE94</accession>
<comment type="subcellular location">
    <subcellularLocation>
        <location evidence="1">Membrane</location>
        <topology evidence="1">Multi-pass membrane protein</topology>
    </subcellularLocation>
</comment>
<gene>
    <name evidence="9" type="ORF">SAMN05720469_11825</name>
</gene>
<evidence type="ECO:0000256" key="4">
    <source>
        <dbReference type="ARBA" id="ARBA00022989"/>
    </source>
</evidence>
<evidence type="ECO:0000256" key="7">
    <source>
        <dbReference type="SAM" id="Phobius"/>
    </source>
</evidence>
<feature type="transmembrane region" description="Helical" evidence="7">
    <location>
        <begin position="44"/>
        <end position="63"/>
    </location>
</feature>
<dbReference type="RefSeq" id="WP_073304724.1">
    <property type="nucleotide sequence ID" value="NZ_FRAW01000018.1"/>
</dbReference>
<dbReference type="InterPro" id="IPR007829">
    <property type="entry name" value="TM2"/>
</dbReference>
<evidence type="ECO:0000256" key="1">
    <source>
        <dbReference type="ARBA" id="ARBA00004141"/>
    </source>
</evidence>
<keyword evidence="3" id="KW-0732">Signal</keyword>
<keyword evidence="2 7" id="KW-0812">Transmembrane</keyword>
<keyword evidence="5 7" id="KW-0472">Membrane</keyword>
<evidence type="ECO:0000313" key="9">
    <source>
        <dbReference type="EMBL" id="SHK79790.1"/>
    </source>
</evidence>
<keyword evidence="4 7" id="KW-1133">Transmembrane helix</keyword>
<dbReference type="GO" id="GO:0016020">
    <property type="term" value="C:membrane"/>
    <property type="evidence" value="ECO:0007669"/>
    <property type="project" value="UniProtKB-SubCell"/>
</dbReference>
<evidence type="ECO:0000256" key="5">
    <source>
        <dbReference type="ARBA" id="ARBA00023136"/>
    </source>
</evidence>
<protein>
    <submittedName>
        <fullName evidence="9">TM2 domain-containing membrane protein YozV</fullName>
    </submittedName>
</protein>
<feature type="transmembrane region" description="Helical" evidence="7">
    <location>
        <begin position="21"/>
        <end position="38"/>
    </location>
</feature>
<proteinExistence type="predicted"/>
<evidence type="ECO:0000256" key="6">
    <source>
        <dbReference type="ARBA" id="ARBA00023180"/>
    </source>
</evidence>
<evidence type="ECO:0000256" key="3">
    <source>
        <dbReference type="ARBA" id="ARBA00022729"/>
    </source>
</evidence>
<keyword evidence="6" id="KW-0325">Glycoprotein</keyword>
<feature type="domain" description="TM2" evidence="8">
    <location>
        <begin position="15"/>
        <end position="63"/>
    </location>
</feature>
<name>A0A1M6VE94_9BACT</name>
<sequence length="79" mass="8651">MPKEIFISPKIGDKKKNKTTAALLSFFLGGLGIDRFYLGYTGLGLLKLLTGGVFGIMWLIDFIRIVIGNLKPKDGEYGA</sequence>